<sequence>MLIYSHAGERTQDLLAAVGLRMADLFDDPAGARYDYPDGRTVWRTPDKRFRQGGNTRGRALFHADRIGDAPVVYIVEGEQDVLAVESAGGTAVSPAMGAGKARLFDWTPLRGRDAVIVADKDGPGRKHAAQVAALLDGIAKSVRIVAAAAGKDAADHIAAGHSLDEFVPLEGGGGDVSGRRANICWAANIEPRRQRFLWQDRIPVGTLSAWAGRGGVGKTTFLLYLLAKITRGTLPGEYHGTPRPVLIWSGEDDWQTVLVPRLIAADADLNLVGRLSIESTYDGETAEVTPRLPLDVEAIARAVADTRAACVLIDPLVSTMAGDLHREADVRQALDALARMAAATETTILFVRHFKKGGGDVSDKMTGNHAFRDAVRSLFLLAEHRDQPGHVVASMDKGNYSPELGSFAFRLENVTVPTVDGPACVARVVDLGACEVSVRDLINGAGDEDSREIDQWLRNLLANGPVKANDVYTAADAAGYSKDQAKRAKKRLQVRAVRRTGDGPWFWELPTADAHQGADQGSTPKDSNGCSLAPLHVSGGAQGGKTTKGAQSASPAPLVTACTACGAELEHPESLAAGLCTVCRTVTSNHPSPPPPGAPTAATPGMTERVQQTRDKQPSPVCRYCGDPLEFADDRRDGYHTDRTACVAAHRRAS</sequence>
<protein>
    <submittedName>
        <fullName evidence="3">Toprim domain protein</fullName>
    </submittedName>
</protein>
<dbReference type="SUPFAM" id="SSF56731">
    <property type="entry name" value="DNA primase core"/>
    <property type="match status" value="1"/>
</dbReference>
<dbReference type="SUPFAM" id="SSF52540">
    <property type="entry name" value="P-loop containing nucleoside triphosphate hydrolases"/>
    <property type="match status" value="1"/>
</dbReference>
<evidence type="ECO:0000313" key="4">
    <source>
        <dbReference type="Proteomes" id="UP000006265"/>
    </source>
</evidence>
<dbReference type="Pfam" id="PF13362">
    <property type="entry name" value="Toprim_3"/>
    <property type="match status" value="1"/>
</dbReference>
<feature type="region of interest" description="Disordered" evidence="1">
    <location>
        <begin position="515"/>
        <end position="554"/>
    </location>
</feature>
<reference evidence="3 4" key="1">
    <citation type="journal article" date="2012" name="J. Bacteriol.">
        <title>Genome sequence of Mycobacterium hassiacum DSM 44199, a rare source of heat-stable mycobacterial proteins.</title>
        <authorList>
            <person name="Tiago I."/>
            <person name="Maranha A."/>
            <person name="Mendes V."/>
            <person name="Alarico S."/>
            <person name="Moynihan P.J."/>
            <person name="Clarke A.J."/>
            <person name="Macedo-Ribeiro S."/>
            <person name="Pereira P.J."/>
            <person name="Empadinhas N."/>
        </authorList>
    </citation>
    <scope>NUCLEOTIDE SEQUENCE [LARGE SCALE GENOMIC DNA]</scope>
    <source>
        <strain evidence="4">DSM 44199 / CIP 105218 / JCM 12690 / 3849</strain>
    </source>
</reference>
<feature type="compositionally biased region" description="Polar residues" evidence="1">
    <location>
        <begin position="520"/>
        <end position="531"/>
    </location>
</feature>
<evidence type="ECO:0000256" key="1">
    <source>
        <dbReference type="SAM" id="MobiDB-lite"/>
    </source>
</evidence>
<dbReference type="Gene3D" id="3.40.50.300">
    <property type="entry name" value="P-loop containing nucleotide triphosphate hydrolases"/>
    <property type="match status" value="1"/>
</dbReference>
<organism evidence="3 4">
    <name type="scientific">Mycolicibacterium hassiacum (strain DSM 44199 / CIP 105218 / JCM 12690 / 3849)</name>
    <name type="common">Mycobacterium hassiacum</name>
    <dbReference type="NCBI Taxonomy" id="1122247"/>
    <lineage>
        <taxon>Bacteria</taxon>
        <taxon>Bacillati</taxon>
        <taxon>Actinomycetota</taxon>
        <taxon>Actinomycetes</taxon>
        <taxon>Mycobacteriales</taxon>
        <taxon>Mycobacteriaceae</taxon>
        <taxon>Mycolicibacterium</taxon>
    </lineage>
</organism>
<feature type="region of interest" description="Disordered" evidence="1">
    <location>
        <begin position="589"/>
        <end position="620"/>
    </location>
</feature>
<dbReference type="Proteomes" id="UP000006265">
    <property type="component" value="Unassembled WGS sequence"/>
</dbReference>
<dbReference type="STRING" id="1122247.GCA_000379865_04059"/>
<evidence type="ECO:0000259" key="2">
    <source>
        <dbReference type="PROSITE" id="PS50880"/>
    </source>
</evidence>
<evidence type="ECO:0000313" key="3">
    <source>
        <dbReference type="EMBL" id="EKF25251.1"/>
    </source>
</evidence>
<dbReference type="AlphaFoldDB" id="K5BHV9"/>
<accession>K5BHV9</accession>
<dbReference type="Pfam" id="PF13481">
    <property type="entry name" value="AAA_25"/>
    <property type="match status" value="1"/>
</dbReference>
<proteinExistence type="predicted"/>
<feature type="domain" description="Toprim" evidence="2">
    <location>
        <begin position="71"/>
        <end position="151"/>
    </location>
</feature>
<dbReference type="InterPro" id="IPR034154">
    <property type="entry name" value="TOPRIM_DnaG/twinkle"/>
</dbReference>
<dbReference type="eggNOG" id="COG0358">
    <property type="taxonomic scope" value="Bacteria"/>
</dbReference>
<gene>
    <name evidence="3" type="ORF">C731_0778</name>
</gene>
<comment type="caution">
    <text evidence="3">The sequence shown here is derived from an EMBL/GenBank/DDBJ whole genome shotgun (WGS) entry which is preliminary data.</text>
</comment>
<dbReference type="CDD" id="cd01029">
    <property type="entry name" value="TOPRIM_primases"/>
    <property type="match status" value="1"/>
</dbReference>
<dbReference type="PATRIC" id="fig|1122247.3.peg.747"/>
<dbReference type="InterPro" id="IPR006171">
    <property type="entry name" value="TOPRIM_dom"/>
</dbReference>
<dbReference type="InterPro" id="IPR027417">
    <property type="entry name" value="P-loop_NTPase"/>
</dbReference>
<dbReference type="PROSITE" id="PS50880">
    <property type="entry name" value="TOPRIM"/>
    <property type="match status" value="1"/>
</dbReference>
<dbReference type="Gene3D" id="3.40.1360.10">
    <property type="match status" value="1"/>
</dbReference>
<keyword evidence="4" id="KW-1185">Reference proteome</keyword>
<name>K5BHV9_MYCHD</name>
<dbReference type="EMBL" id="AMRA01000020">
    <property type="protein sequence ID" value="EKF25251.1"/>
    <property type="molecule type" value="Genomic_DNA"/>
</dbReference>
<dbReference type="eggNOG" id="COG0467">
    <property type="taxonomic scope" value="Bacteria"/>
</dbReference>